<dbReference type="RefSeq" id="XP_056522322.1">
    <property type="nucleotide sequence ID" value="XM_056665372.1"/>
</dbReference>
<feature type="compositionally biased region" description="Low complexity" evidence="1">
    <location>
        <begin position="109"/>
        <end position="124"/>
    </location>
</feature>
<organism evidence="2 3">
    <name type="scientific">Penicillium bovifimosum</name>
    <dbReference type="NCBI Taxonomy" id="126998"/>
    <lineage>
        <taxon>Eukaryota</taxon>
        <taxon>Fungi</taxon>
        <taxon>Dikarya</taxon>
        <taxon>Ascomycota</taxon>
        <taxon>Pezizomycotina</taxon>
        <taxon>Eurotiomycetes</taxon>
        <taxon>Eurotiomycetidae</taxon>
        <taxon>Eurotiales</taxon>
        <taxon>Aspergillaceae</taxon>
        <taxon>Penicillium</taxon>
    </lineage>
</organism>
<protein>
    <submittedName>
        <fullName evidence="2">Uncharacterized protein</fullName>
    </submittedName>
</protein>
<evidence type="ECO:0000256" key="1">
    <source>
        <dbReference type="SAM" id="MobiDB-lite"/>
    </source>
</evidence>
<evidence type="ECO:0000313" key="3">
    <source>
        <dbReference type="Proteomes" id="UP001149079"/>
    </source>
</evidence>
<accession>A0A9W9H0T7</accession>
<gene>
    <name evidence="2" type="ORF">N7515_004628</name>
</gene>
<sequence length="130" mass="13487">MAKAFLTETTVYGTKDSDYNTGTCYTDGKNAGYGCGVFVEGEDCEMTGDEMAAAYDHIFQETGGDCGICGHTFLSNGCALTVNYVSGCKTSNGALEVFVGNASDVSTTTPSSSTLLMSSSPESSAPVKLY</sequence>
<dbReference type="EMBL" id="JAPQKL010000004">
    <property type="protein sequence ID" value="KAJ5135350.1"/>
    <property type="molecule type" value="Genomic_DNA"/>
</dbReference>
<dbReference type="GeneID" id="81404542"/>
<dbReference type="Proteomes" id="UP001149079">
    <property type="component" value="Unassembled WGS sequence"/>
</dbReference>
<evidence type="ECO:0000313" key="2">
    <source>
        <dbReference type="EMBL" id="KAJ5135350.1"/>
    </source>
</evidence>
<reference evidence="2" key="2">
    <citation type="journal article" date="2023" name="IMA Fungus">
        <title>Comparative genomic study of the Penicillium genus elucidates a diverse pangenome and 15 lateral gene transfer events.</title>
        <authorList>
            <person name="Petersen C."/>
            <person name="Sorensen T."/>
            <person name="Nielsen M.R."/>
            <person name="Sondergaard T.E."/>
            <person name="Sorensen J.L."/>
            <person name="Fitzpatrick D.A."/>
            <person name="Frisvad J.C."/>
            <person name="Nielsen K.L."/>
        </authorList>
    </citation>
    <scope>NUCLEOTIDE SEQUENCE</scope>
    <source>
        <strain evidence="2">IBT 22155</strain>
    </source>
</reference>
<dbReference type="InterPro" id="IPR029167">
    <property type="entry name" value="Mug117"/>
</dbReference>
<reference evidence="2" key="1">
    <citation type="submission" date="2022-11" db="EMBL/GenBank/DDBJ databases">
        <authorList>
            <person name="Petersen C."/>
        </authorList>
    </citation>
    <scope>NUCLEOTIDE SEQUENCE</scope>
    <source>
        <strain evidence="2">IBT 22155</strain>
    </source>
</reference>
<keyword evidence="3" id="KW-1185">Reference proteome</keyword>
<dbReference type="Pfam" id="PF15474">
    <property type="entry name" value="MU117"/>
    <property type="match status" value="1"/>
</dbReference>
<name>A0A9W9H0T7_9EURO</name>
<comment type="caution">
    <text evidence="2">The sequence shown here is derived from an EMBL/GenBank/DDBJ whole genome shotgun (WGS) entry which is preliminary data.</text>
</comment>
<feature type="region of interest" description="Disordered" evidence="1">
    <location>
        <begin position="109"/>
        <end position="130"/>
    </location>
</feature>
<dbReference type="OrthoDB" id="1896086at2759"/>
<proteinExistence type="predicted"/>
<dbReference type="AlphaFoldDB" id="A0A9W9H0T7"/>